<evidence type="ECO:0000313" key="2">
    <source>
        <dbReference type="EMBL" id="CAG7903641.1"/>
    </source>
</evidence>
<evidence type="ECO:0000313" key="3">
    <source>
        <dbReference type="Proteomes" id="UP000694005"/>
    </source>
</evidence>
<reference evidence="2 3" key="1">
    <citation type="submission" date="2021-07" db="EMBL/GenBank/DDBJ databases">
        <authorList>
            <consortium name="Genoscope - CEA"/>
            <person name="William W."/>
        </authorList>
    </citation>
    <scope>NUCLEOTIDE SEQUENCE [LARGE SCALE GENOMIC DNA]</scope>
</reference>
<dbReference type="AlphaFoldDB" id="A0A8D9M9S8"/>
<organism evidence="2 3">
    <name type="scientific">Brassica campestris</name>
    <name type="common">Field mustard</name>
    <dbReference type="NCBI Taxonomy" id="3711"/>
    <lineage>
        <taxon>Eukaryota</taxon>
        <taxon>Viridiplantae</taxon>
        <taxon>Streptophyta</taxon>
        <taxon>Embryophyta</taxon>
        <taxon>Tracheophyta</taxon>
        <taxon>Spermatophyta</taxon>
        <taxon>Magnoliopsida</taxon>
        <taxon>eudicotyledons</taxon>
        <taxon>Gunneridae</taxon>
        <taxon>Pentapetalae</taxon>
        <taxon>rosids</taxon>
        <taxon>malvids</taxon>
        <taxon>Brassicales</taxon>
        <taxon>Brassicaceae</taxon>
        <taxon>Brassiceae</taxon>
        <taxon>Brassica</taxon>
    </lineage>
</organism>
<name>A0A8D9M9S8_BRACM</name>
<dbReference type="Gramene" id="A07p32850.2_BraZ1">
    <property type="protein sequence ID" value="A07p32850.2_BraZ1.CDS.1"/>
    <property type="gene ID" value="A07g32850.2_BraZ1"/>
</dbReference>
<sequence length="100" mass="11720">MRFMCAFCKRISSRSLLFLQESSRCMDNVEISEVLISLSVLCCQGLSDMDRHYMSKASSKLLEECLKVYYVFLSAIACIYRIYWFWFLKNGRSTLNSINL</sequence>
<accession>A0A8D9M9S8</accession>
<evidence type="ECO:0000256" key="1">
    <source>
        <dbReference type="SAM" id="Phobius"/>
    </source>
</evidence>
<dbReference type="Proteomes" id="UP000694005">
    <property type="component" value="Chromosome A07"/>
</dbReference>
<proteinExistence type="predicted"/>
<protein>
    <submittedName>
        <fullName evidence="2">Uncharacterized protein</fullName>
    </submittedName>
</protein>
<keyword evidence="1" id="KW-1133">Transmembrane helix</keyword>
<dbReference type="EMBL" id="LS974623">
    <property type="protein sequence ID" value="CAG7903641.1"/>
    <property type="molecule type" value="Genomic_DNA"/>
</dbReference>
<feature type="transmembrane region" description="Helical" evidence="1">
    <location>
        <begin position="68"/>
        <end position="87"/>
    </location>
</feature>
<gene>
    <name evidence="2" type="ORF">BRAPAZ1V2_A07P32850.2</name>
</gene>
<keyword evidence="1" id="KW-0472">Membrane</keyword>
<keyword evidence="1" id="KW-0812">Transmembrane</keyword>